<dbReference type="STRING" id="633149.Bresu_2674"/>
<organism evidence="2 3">
    <name type="scientific">Brevundimonas subvibrioides (strain ATCC 15264 / DSM 4735 / LMG 14903 / NBRC 16000 / CB 81)</name>
    <name type="common">Caulobacter subvibrioides</name>
    <dbReference type="NCBI Taxonomy" id="633149"/>
    <lineage>
        <taxon>Bacteria</taxon>
        <taxon>Pseudomonadati</taxon>
        <taxon>Pseudomonadota</taxon>
        <taxon>Alphaproteobacteria</taxon>
        <taxon>Caulobacterales</taxon>
        <taxon>Caulobacteraceae</taxon>
        <taxon>Brevundimonas</taxon>
    </lineage>
</organism>
<proteinExistence type="predicted"/>
<name>D9QM55_BRESC</name>
<dbReference type="RefSeq" id="WP_013270082.1">
    <property type="nucleotide sequence ID" value="NC_014375.1"/>
</dbReference>
<dbReference type="AlphaFoldDB" id="D9QM55"/>
<accession>D9QM55</accession>
<dbReference type="HOGENOM" id="CLU_982359_0_0_5"/>
<keyword evidence="1" id="KW-0732">Signal</keyword>
<reference evidence="3" key="1">
    <citation type="journal article" date="2011" name="J. Bacteriol.">
        <title>Genome sequences of eight morphologically diverse alphaproteobacteria.</title>
        <authorList>
            <consortium name="US DOE Joint Genome Institute"/>
            <person name="Brown P.J."/>
            <person name="Kysela D.T."/>
            <person name="Buechlein A."/>
            <person name="Hemmerich C."/>
            <person name="Brun Y.V."/>
        </authorList>
    </citation>
    <scope>NUCLEOTIDE SEQUENCE [LARGE SCALE GENOMIC DNA]</scope>
    <source>
        <strain evidence="3">ATCC 15264 / DSM 4735 / LMG 14903 / NBRC 16000 / CB 81</strain>
    </source>
</reference>
<dbReference type="OrthoDB" id="8478788at2"/>
<sequence length="283" mass="29427">MRSFLAITLALAAVSGPAAAQTQTRESTPFVIQAGITAGPAIGEVATAPRGQALIVQAARSIRAARLLADTPSLSGFGKVKTFPAGSPMFGIHTATGWAYCAVAETTASWWSGDEFVCYEDADADGRFETAMHSGAPFLGVPLFVFETGRKQPLPTPAPYSAEPTEAGPSVDYVVTASARRLPQPGGGTPAPESDGMAITLQGGFRQGVNASPVPIGGWSETAVIRNGAPTRITLMGAEFEILGVDADGTVRFRVISETPAQVRRITMGLTSTTQYVPIFIPG</sequence>
<evidence type="ECO:0000256" key="1">
    <source>
        <dbReference type="SAM" id="SignalP"/>
    </source>
</evidence>
<feature type="signal peptide" evidence="1">
    <location>
        <begin position="1"/>
        <end position="20"/>
    </location>
</feature>
<evidence type="ECO:0000313" key="2">
    <source>
        <dbReference type="EMBL" id="ADL01981.1"/>
    </source>
</evidence>
<feature type="chain" id="PRO_5003126989" evidence="1">
    <location>
        <begin position="21"/>
        <end position="283"/>
    </location>
</feature>
<protein>
    <submittedName>
        <fullName evidence="2">Uncharacterized protein</fullName>
    </submittedName>
</protein>
<dbReference type="InParanoid" id="D9QM55"/>
<evidence type="ECO:0000313" key="3">
    <source>
        <dbReference type="Proteomes" id="UP000002696"/>
    </source>
</evidence>
<dbReference type="EMBL" id="CP002102">
    <property type="protein sequence ID" value="ADL01981.1"/>
    <property type="molecule type" value="Genomic_DNA"/>
</dbReference>
<dbReference type="KEGG" id="bsb:Bresu_2674"/>
<keyword evidence="3" id="KW-1185">Reference proteome</keyword>
<gene>
    <name evidence="2" type="ordered locus">Bresu_2674</name>
</gene>
<dbReference type="Proteomes" id="UP000002696">
    <property type="component" value="Chromosome"/>
</dbReference>